<evidence type="ECO:0000256" key="1">
    <source>
        <dbReference type="ARBA" id="ARBA00001966"/>
    </source>
</evidence>
<dbReference type="NCBIfam" id="TIGR02494">
    <property type="entry name" value="PFLE_PFLC"/>
    <property type="match status" value="1"/>
</dbReference>
<dbReference type="PROSITE" id="PS01087">
    <property type="entry name" value="RADICAL_ACTIVATING"/>
    <property type="match status" value="1"/>
</dbReference>
<dbReference type="Proteomes" id="UP000441717">
    <property type="component" value="Unassembled WGS sequence"/>
</dbReference>
<dbReference type="InterPro" id="IPR017900">
    <property type="entry name" value="4Fe4S_Fe_S_CS"/>
</dbReference>
<dbReference type="InterPro" id="IPR040074">
    <property type="entry name" value="BssD/PflA/YjjW"/>
</dbReference>
<keyword evidence="8" id="KW-0411">Iron-sulfur</keyword>
<evidence type="ECO:0000256" key="7">
    <source>
        <dbReference type="ARBA" id="ARBA00023004"/>
    </source>
</evidence>
<dbReference type="PROSITE" id="PS51379">
    <property type="entry name" value="4FE4S_FER_2"/>
    <property type="match status" value="2"/>
</dbReference>
<evidence type="ECO:0000259" key="10">
    <source>
        <dbReference type="PROSITE" id="PS51379"/>
    </source>
</evidence>
<keyword evidence="3" id="KW-0004">4Fe-4S</keyword>
<evidence type="ECO:0000256" key="2">
    <source>
        <dbReference type="ARBA" id="ARBA00009777"/>
    </source>
</evidence>
<keyword evidence="4" id="KW-0949">S-adenosyl-L-methionine</keyword>
<evidence type="ECO:0000256" key="9">
    <source>
        <dbReference type="ARBA" id="ARBA00047365"/>
    </source>
</evidence>
<dbReference type="PROSITE" id="PS51918">
    <property type="entry name" value="RADICAL_SAM"/>
    <property type="match status" value="1"/>
</dbReference>
<feature type="domain" description="4Fe-4S ferredoxin-type" evidence="10">
    <location>
        <begin position="54"/>
        <end position="86"/>
    </location>
</feature>
<dbReference type="CDD" id="cd01335">
    <property type="entry name" value="Radical_SAM"/>
    <property type="match status" value="1"/>
</dbReference>
<dbReference type="InterPro" id="IPR058240">
    <property type="entry name" value="rSAM_sf"/>
</dbReference>
<dbReference type="PANTHER" id="PTHR30352:SF4">
    <property type="entry name" value="PYRUVATE FORMATE-LYASE 2-ACTIVATING ENZYME"/>
    <property type="match status" value="1"/>
</dbReference>
<sequence>MTGHNITPEKTGLVFNIQHFSVHDGPGIRTIVFFKGCPLRCQWCANPESQLHEPEIAYNENKCIGTGECHLCFQACPARAIEERIDNKKVRIDRFRCTNCGECTLVCPSNALELFGKRMTVEEVLQIVEEDSLLYSRSGGGITLSGGEPLMQAGFASELLKEARARGITTAIETSGYADWNRMVMVCQHADTVFYDIKCIDPDKHKRFTGVTNDIIIANLKELNQNFPGLNIIVRTPVIPGFNDTEKDITAILKLVKSLTNVRYELLPFHRFGEAKYAYLGKRYLFIGVQPPSKEKMKHLEKLIKLYKREGVL</sequence>
<dbReference type="InterPro" id="IPR012839">
    <property type="entry name" value="Organic_radical_activase"/>
</dbReference>
<evidence type="ECO:0000256" key="8">
    <source>
        <dbReference type="ARBA" id="ARBA00023014"/>
    </source>
</evidence>
<dbReference type="PIRSF" id="PIRSF000371">
    <property type="entry name" value="PFL_act_enz"/>
    <property type="match status" value="1"/>
</dbReference>
<dbReference type="InterPro" id="IPR013785">
    <property type="entry name" value="Aldolase_TIM"/>
</dbReference>
<keyword evidence="7" id="KW-0408">Iron</keyword>
<dbReference type="InterPro" id="IPR001989">
    <property type="entry name" value="Radical_activat_CS"/>
</dbReference>
<evidence type="ECO:0000313" key="12">
    <source>
        <dbReference type="EMBL" id="MQL53683.1"/>
    </source>
</evidence>
<accession>A0A6N7IVS0</accession>
<dbReference type="GO" id="GO:0046872">
    <property type="term" value="F:metal ion binding"/>
    <property type="evidence" value="ECO:0007669"/>
    <property type="project" value="UniProtKB-KW"/>
</dbReference>
<comment type="catalytic activity">
    <reaction evidence="9">
        <text>glycyl-[protein] + reduced [flavodoxin] + S-adenosyl-L-methionine = glycin-2-yl radical-[protein] + semiquinone [flavodoxin] + 5'-deoxyadenosine + L-methionine + H(+)</text>
        <dbReference type="Rhea" id="RHEA:61976"/>
        <dbReference type="Rhea" id="RHEA-COMP:10622"/>
        <dbReference type="Rhea" id="RHEA-COMP:14480"/>
        <dbReference type="Rhea" id="RHEA-COMP:15993"/>
        <dbReference type="Rhea" id="RHEA-COMP:15994"/>
        <dbReference type="ChEBI" id="CHEBI:15378"/>
        <dbReference type="ChEBI" id="CHEBI:17319"/>
        <dbReference type="ChEBI" id="CHEBI:29947"/>
        <dbReference type="ChEBI" id="CHEBI:32722"/>
        <dbReference type="ChEBI" id="CHEBI:57618"/>
        <dbReference type="ChEBI" id="CHEBI:57844"/>
        <dbReference type="ChEBI" id="CHEBI:59789"/>
        <dbReference type="ChEBI" id="CHEBI:140311"/>
    </reaction>
</comment>
<dbReference type="SFLD" id="SFLDS00029">
    <property type="entry name" value="Radical_SAM"/>
    <property type="match status" value="1"/>
</dbReference>
<dbReference type="Pfam" id="PF04055">
    <property type="entry name" value="Radical_SAM"/>
    <property type="match status" value="1"/>
</dbReference>
<dbReference type="SFLD" id="SFLDG01066">
    <property type="entry name" value="organic_radical-activating_enz"/>
    <property type="match status" value="1"/>
</dbReference>
<feature type="domain" description="Radical SAM core" evidence="11">
    <location>
        <begin position="23"/>
        <end position="308"/>
    </location>
</feature>
<dbReference type="InterPro" id="IPR034457">
    <property type="entry name" value="Organic_radical-activating"/>
</dbReference>
<comment type="similarity">
    <text evidence="2">Belongs to the organic radical-activating enzymes family.</text>
</comment>
<dbReference type="GO" id="GO:0016491">
    <property type="term" value="F:oxidoreductase activity"/>
    <property type="evidence" value="ECO:0007669"/>
    <property type="project" value="UniProtKB-KW"/>
</dbReference>
<dbReference type="GO" id="GO:0051539">
    <property type="term" value="F:4 iron, 4 sulfur cluster binding"/>
    <property type="evidence" value="ECO:0007669"/>
    <property type="project" value="UniProtKB-KW"/>
</dbReference>
<dbReference type="SUPFAM" id="SSF54862">
    <property type="entry name" value="4Fe-4S ferredoxins"/>
    <property type="match status" value="1"/>
</dbReference>
<dbReference type="PANTHER" id="PTHR30352">
    <property type="entry name" value="PYRUVATE FORMATE-LYASE-ACTIVATING ENZYME"/>
    <property type="match status" value="1"/>
</dbReference>
<keyword evidence="13" id="KW-1185">Reference proteome</keyword>
<dbReference type="RefSeq" id="WP_152948141.1">
    <property type="nucleotide sequence ID" value="NZ_WHYR01000060.1"/>
</dbReference>
<comment type="cofactor">
    <cofactor evidence="1">
        <name>[4Fe-4S] cluster</name>
        <dbReference type="ChEBI" id="CHEBI:49883"/>
    </cofactor>
</comment>
<evidence type="ECO:0000259" key="11">
    <source>
        <dbReference type="PROSITE" id="PS51918"/>
    </source>
</evidence>
<gene>
    <name evidence="12" type="ORF">GFC01_15730</name>
</gene>
<dbReference type="AlphaFoldDB" id="A0A6N7IVS0"/>
<keyword evidence="6" id="KW-0560">Oxidoreductase</keyword>
<feature type="domain" description="4Fe-4S ferredoxin-type" evidence="10">
    <location>
        <begin position="88"/>
        <end position="117"/>
    </location>
</feature>
<dbReference type="Gene3D" id="3.30.70.20">
    <property type="match status" value="1"/>
</dbReference>
<evidence type="ECO:0000256" key="3">
    <source>
        <dbReference type="ARBA" id="ARBA00022485"/>
    </source>
</evidence>
<organism evidence="12 13">
    <name type="scientific">Desulfofundulus thermobenzoicus</name>
    <dbReference type="NCBI Taxonomy" id="29376"/>
    <lineage>
        <taxon>Bacteria</taxon>
        <taxon>Bacillati</taxon>
        <taxon>Bacillota</taxon>
        <taxon>Clostridia</taxon>
        <taxon>Eubacteriales</taxon>
        <taxon>Peptococcaceae</taxon>
        <taxon>Desulfofundulus</taxon>
    </lineage>
</organism>
<protein>
    <submittedName>
        <fullName evidence="12">Glycyl-radical enzyme activating protein</fullName>
    </submittedName>
</protein>
<dbReference type="PROSITE" id="PS00198">
    <property type="entry name" value="4FE4S_FER_1"/>
    <property type="match status" value="1"/>
</dbReference>
<evidence type="ECO:0000256" key="4">
    <source>
        <dbReference type="ARBA" id="ARBA00022691"/>
    </source>
</evidence>
<reference evidence="12 13" key="1">
    <citation type="submission" date="2019-10" db="EMBL/GenBank/DDBJ databases">
        <title>Comparative genomics of sulfur disproportionating microorganisms.</title>
        <authorList>
            <person name="Ward L.M."/>
            <person name="Bertran E."/>
            <person name="Johnston D."/>
        </authorList>
    </citation>
    <scope>NUCLEOTIDE SEQUENCE [LARGE SCALE GENOMIC DNA]</scope>
    <source>
        <strain evidence="12 13">DSM 14055</strain>
    </source>
</reference>
<dbReference type="EMBL" id="WHYR01000060">
    <property type="protein sequence ID" value="MQL53683.1"/>
    <property type="molecule type" value="Genomic_DNA"/>
</dbReference>
<evidence type="ECO:0000256" key="6">
    <source>
        <dbReference type="ARBA" id="ARBA00023002"/>
    </source>
</evidence>
<proteinExistence type="inferred from homology"/>
<evidence type="ECO:0000256" key="5">
    <source>
        <dbReference type="ARBA" id="ARBA00022723"/>
    </source>
</evidence>
<dbReference type="OrthoDB" id="9782387at2"/>
<dbReference type="InterPro" id="IPR007197">
    <property type="entry name" value="rSAM"/>
</dbReference>
<dbReference type="Pfam" id="PF13237">
    <property type="entry name" value="Fer4_10"/>
    <property type="match status" value="1"/>
</dbReference>
<dbReference type="SUPFAM" id="SSF102114">
    <property type="entry name" value="Radical SAM enzymes"/>
    <property type="match status" value="1"/>
</dbReference>
<dbReference type="InterPro" id="IPR017896">
    <property type="entry name" value="4Fe4S_Fe-S-bd"/>
</dbReference>
<dbReference type="SFLD" id="SFLDG01118">
    <property type="entry name" value="activating_enzymes__group_2"/>
    <property type="match status" value="1"/>
</dbReference>
<comment type="caution">
    <text evidence="12">The sequence shown here is derived from an EMBL/GenBank/DDBJ whole genome shotgun (WGS) entry which is preliminary data.</text>
</comment>
<dbReference type="Gene3D" id="3.20.20.70">
    <property type="entry name" value="Aldolase class I"/>
    <property type="match status" value="1"/>
</dbReference>
<name>A0A6N7IVS0_9FIRM</name>
<evidence type="ECO:0000313" key="13">
    <source>
        <dbReference type="Proteomes" id="UP000441717"/>
    </source>
</evidence>
<keyword evidence="5" id="KW-0479">Metal-binding</keyword>